<dbReference type="InterPro" id="IPR013762">
    <property type="entry name" value="Integrase-like_cat_sf"/>
</dbReference>
<dbReference type="InterPro" id="IPR011010">
    <property type="entry name" value="DNA_brk_join_enz"/>
</dbReference>
<keyword evidence="7" id="KW-1185">Reference proteome</keyword>
<dbReference type="InterPro" id="IPR044068">
    <property type="entry name" value="CB"/>
</dbReference>
<dbReference type="Proteomes" id="UP001595945">
    <property type="component" value="Unassembled WGS sequence"/>
</dbReference>
<dbReference type="EMBL" id="JBHSHT010000001">
    <property type="protein sequence ID" value="MFC4823753.1"/>
    <property type="molecule type" value="Genomic_DNA"/>
</dbReference>
<dbReference type="RefSeq" id="WP_254270339.1">
    <property type="nucleotide sequence ID" value="NZ_CP100401.1"/>
</dbReference>
<feature type="domain" description="Tyr recombinase" evidence="4">
    <location>
        <begin position="220"/>
        <end position="411"/>
    </location>
</feature>
<dbReference type="SUPFAM" id="SSF56349">
    <property type="entry name" value="DNA breaking-rejoining enzymes"/>
    <property type="match status" value="1"/>
</dbReference>
<sequence length="422" mass="48622">MSETARNASGDPFEDVRWTTCSLTDFCELYWESVAPRLEADGRDPETHRPSHQWFRDEGLRGFLAALRRHHDRSFGDFWREDLGLGDDTGYDWATDHDETLDALQAFLDSRRSRHSLRESSIAAKRRRLNRYVEAYREANDTDDLLSPVVRDSDVPTHEAVHACYAAFDWLNEREYGARTKLRVRSVVDDWYQHLVGRRLAAVNPATGLYDEFKWQVEETDPSQFSPDHVRALVRAAESPRERLLVVALAAWGLRANEVASLHLSQIERDVAEDDTPYVTFEERKNGPGEVNLVYGLDALDARLADLVGDDWSGYLFPSERGATAHVTRETVWSWFRQLAERADLPEEIDGERPSPQLCRRFWYDTYTSVLESVMEGLEDIAAEQGSDDPRVVLSNYLSAERSRKVRREFMRQELAEVFETG</sequence>
<keyword evidence="1 3" id="KW-0238">DNA-binding</keyword>
<dbReference type="GO" id="GO:0003677">
    <property type="term" value="F:DNA binding"/>
    <property type="evidence" value="ECO:0007669"/>
    <property type="project" value="UniProtKB-UniRule"/>
</dbReference>
<feature type="domain" description="Core-binding (CB)" evidence="5">
    <location>
        <begin position="98"/>
        <end position="196"/>
    </location>
</feature>
<dbReference type="AlphaFoldDB" id="A0ABD5PZL1"/>
<organism evidence="6 7">
    <name type="scientific">Halorussus aquaticus</name>
    <dbReference type="NCBI Taxonomy" id="2953748"/>
    <lineage>
        <taxon>Archaea</taxon>
        <taxon>Methanobacteriati</taxon>
        <taxon>Methanobacteriota</taxon>
        <taxon>Stenosarchaea group</taxon>
        <taxon>Halobacteria</taxon>
        <taxon>Halobacteriales</taxon>
        <taxon>Haladaptataceae</taxon>
        <taxon>Halorussus</taxon>
    </lineage>
</organism>
<proteinExistence type="predicted"/>
<dbReference type="Gene3D" id="1.10.443.10">
    <property type="entry name" value="Intergrase catalytic core"/>
    <property type="match status" value="1"/>
</dbReference>
<evidence type="ECO:0000259" key="4">
    <source>
        <dbReference type="PROSITE" id="PS51898"/>
    </source>
</evidence>
<keyword evidence="2" id="KW-0233">DNA recombination</keyword>
<evidence type="ECO:0000259" key="5">
    <source>
        <dbReference type="PROSITE" id="PS51900"/>
    </source>
</evidence>
<evidence type="ECO:0000256" key="1">
    <source>
        <dbReference type="ARBA" id="ARBA00023125"/>
    </source>
</evidence>
<dbReference type="InterPro" id="IPR002104">
    <property type="entry name" value="Integrase_catalytic"/>
</dbReference>
<comment type="caution">
    <text evidence="6">The sequence shown here is derived from an EMBL/GenBank/DDBJ whole genome shotgun (WGS) entry which is preliminary data.</text>
</comment>
<name>A0ABD5PZL1_9EURY</name>
<evidence type="ECO:0000256" key="3">
    <source>
        <dbReference type="PROSITE-ProRule" id="PRU01248"/>
    </source>
</evidence>
<evidence type="ECO:0000313" key="6">
    <source>
        <dbReference type="EMBL" id="MFC4823753.1"/>
    </source>
</evidence>
<dbReference type="PROSITE" id="PS51900">
    <property type="entry name" value="CB"/>
    <property type="match status" value="1"/>
</dbReference>
<reference evidence="6 7" key="1">
    <citation type="journal article" date="2019" name="Int. J. Syst. Evol. Microbiol.">
        <title>The Global Catalogue of Microorganisms (GCM) 10K type strain sequencing project: providing services to taxonomists for standard genome sequencing and annotation.</title>
        <authorList>
            <consortium name="The Broad Institute Genomics Platform"/>
            <consortium name="The Broad Institute Genome Sequencing Center for Infectious Disease"/>
            <person name="Wu L."/>
            <person name="Ma J."/>
        </authorList>
    </citation>
    <scope>NUCLEOTIDE SEQUENCE [LARGE SCALE GENOMIC DNA]</scope>
    <source>
        <strain evidence="6 7">XZYJ18</strain>
    </source>
</reference>
<protein>
    <submittedName>
        <fullName evidence="6">Tyrosine-type recombinase/integrase</fullName>
    </submittedName>
</protein>
<dbReference type="GO" id="GO:0006310">
    <property type="term" value="P:DNA recombination"/>
    <property type="evidence" value="ECO:0007669"/>
    <property type="project" value="UniProtKB-KW"/>
</dbReference>
<gene>
    <name evidence="6" type="ORF">ACFO9K_05725</name>
</gene>
<dbReference type="GeneID" id="73047014"/>
<dbReference type="PROSITE" id="PS51898">
    <property type="entry name" value="TYR_RECOMBINASE"/>
    <property type="match status" value="1"/>
</dbReference>
<evidence type="ECO:0000313" key="7">
    <source>
        <dbReference type="Proteomes" id="UP001595945"/>
    </source>
</evidence>
<accession>A0ABD5PZL1</accession>
<evidence type="ECO:0000256" key="2">
    <source>
        <dbReference type="ARBA" id="ARBA00023172"/>
    </source>
</evidence>